<feature type="transmembrane region" description="Helical" evidence="1">
    <location>
        <begin position="215"/>
        <end position="235"/>
    </location>
</feature>
<keyword evidence="3" id="KW-1185">Reference proteome</keyword>
<keyword evidence="1" id="KW-0812">Transmembrane</keyword>
<accession>A0A813QAR3</accession>
<dbReference type="Gene3D" id="1.20.1070.10">
    <property type="entry name" value="Rhodopsin 7-helix transmembrane proteins"/>
    <property type="match status" value="1"/>
</dbReference>
<dbReference type="SUPFAM" id="SSF81321">
    <property type="entry name" value="Family A G protein-coupled receptor-like"/>
    <property type="match status" value="1"/>
</dbReference>
<dbReference type="Proteomes" id="UP000663832">
    <property type="component" value="Unassembled WGS sequence"/>
</dbReference>
<keyword evidence="1" id="KW-0472">Membrane</keyword>
<feature type="transmembrane region" description="Helical" evidence="1">
    <location>
        <begin position="55"/>
        <end position="78"/>
    </location>
</feature>
<evidence type="ECO:0000256" key="1">
    <source>
        <dbReference type="SAM" id="Phobius"/>
    </source>
</evidence>
<feature type="transmembrane region" description="Helical" evidence="1">
    <location>
        <begin position="296"/>
        <end position="317"/>
    </location>
</feature>
<name>A0A813QAR3_9BILA</name>
<sequence>MSALVLSVSPEQSSCVIGDQCNFYIKGIGLTLDDILRDELQPNTVLNNQSFSIKLGAGLTIIMFVAGLINSILSFITFQHKDSQQVGCGMYLLASSITSLLAISMFIIKFWFVVLTHINVFTRLSILRGGCVSIEPILKLFLYLDGWLNACVAVERAVLIFKGVKFDKKKSKSIARRIILILPFCIFGTLIHELIFRRLFEYEPAPDTNYNTAVLFFYLVGPFIVNLLSALFIIFGGAQQRSVARPNQSFKEHVQEQFREHKQLIISPIVLLVLSIPRLIISLLPGCVKTSENLWLYLGPYFISFTPSMLVFLIFVFPSDLYMKAFKQSFNRIRTRTPL</sequence>
<organism evidence="2 3">
    <name type="scientific">Adineta steineri</name>
    <dbReference type="NCBI Taxonomy" id="433720"/>
    <lineage>
        <taxon>Eukaryota</taxon>
        <taxon>Metazoa</taxon>
        <taxon>Spiralia</taxon>
        <taxon>Gnathifera</taxon>
        <taxon>Rotifera</taxon>
        <taxon>Eurotatoria</taxon>
        <taxon>Bdelloidea</taxon>
        <taxon>Adinetida</taxon>
        <taxon>Adinetidae</taxon>
        <taxon>Adineta</taxon>
    </lineage>
</organism>
<keyword evidence="1" id="KW-1133">Transmembrane helix</keyword>
<evidence type="ECO:0000313" key="2">
    <source>
        <dbReference type="EMBL" id="CAF0764658.1"/>
    </source>
</evidence>
<dbReference type="AlphaFoldDB" id="A0A813QAR3"/>
<gene>
    <name evidence="2" type="ORF">QVE165_LOCUS2256</name>
</gene>
<protein>
    <submittedName>
        <fullName evidence="2">Uncharacterized protein</fullName>
    </submittedName>
</protein>
<dbReference type="EMBL" id="CAJNOM010000007">
    <property type="protein sequence ID" value="CAF0764658.1"/>
    <property type="molecule type" value="Genomic_DNA"/>
</dbReference>
<feature type="transmembrane region" description="Helical" evidence="1">
    <location>
        <begin position="90"/>
        <end position="120"/>
    </location>
</feature>
<feature type="transmembrane region" description="Helical" evidence="1">
    <location>
        <begin position="174"/>
        <end position="195"/>
    </location>
</feature>
<evidence type="ECO:0000313" key="3">
    <source>
        <dbReference type="Proteomes" id="UP000663832"/>
    </source>
</evidence>
<feature type="transmembrane region" description="Helical" evidence="1">
    <location>
        <begin position="264"/>
        <end position="284"/>
    </location>
</feature>
<comment type="caution">
    <text evidence="2">The sequence shown here is derived from an EMBL/GenBank/DDBJ whole genome shotgun (WGS) entry which is preliminary data.</text>
</comment>
<reference evidence="2" key="1">
    <citation type="submission" date="2021-02" db="EMBL/GenBank/DDBJ databases">
        <authorList>
            <person name="Nowell W R."/>
        </authorList>
    </citation>
    <scope>NUCLEOTIDE SEQUENCE</scope>
</reference>
<proteinExistence type="predicted"/>